<comment type="caution">
    <text evidence="3">The sequence shown here is derived from an EMBL/GenBank/DDBJ whole genome shotgun (WGS) entry which is preliminary data.</text>
</comment>
<evidence type="ECO:0000256" key="1">
    <source>
        <dbReference type="SAM" id="MobiDB-lite"/>
    </source>
</evidence>
<feature type="compositionally biased region" description="Basic residues" evidence="1">
    <location>
        <begin position="248"/>
        <end position="258"/>
    </location>
</feature>
<evidence type="ECO:0000259" key="2">
    <source>
        <dbReference type="Pfam" id="PF03732"/>
    </source>
</evidence>
<dbReference type="AlphaFoldDB" id="A0ABD1LTW1"/>
<gene>
    <name evidence="3" type="ORF">Fmac_025418</name>
</gene>
<feature type="region of interest" description="Disordered" evidence="1">
    <location>
        <begin position="241"/>
        <end position="298"/>
    </location>
</feature>
<dbReference type="Pfam" id="PF03732">
    <property type="entry name" value="Retrotrans_gag"/>
    <property type="match status" value="1"/>
</dbReference>
<protein>
    <recommendedName>
        <fullName evidence="2">Retrotransposon gag domain-containing protein</fullName>
    </recommendedName>
</protein>
<proteinExistence type="predicted"/>
<evidence type="ECO:0000313" key="3">
    <source>
        <dbReference type="EMBL" id="KAL2326360.1"/>
    </source>
</evidence>
<feature type="domain" description="Retrotransposon gag" evidence="2">
    <location>
        <begin position="136"/>
        <end position="191"/>
    </location>
</feature>
<organism evidence="3 4">
    <name type="scientific">Flemingia macrophylla</name>
    <dbReference type="NCBI Taxonomy" id="520843"/>
    <lineage>
        <taxon>Eukaryota</taxon>
        <taxon>Viridiplantae</taxon>
        <taxon>Streptophyta</taxon>
        <taxon>Embryophyta</taxon>
        <taxon>Tracheophyta</taxon>
        <taxon>Spermatophyta</taxon>
        <taxon>Magnoliopsida</taxon>
        <taxon>eudicotyledons</taxon>
        <taxon>Gunneridae</taxon>
        <taxon>Pentapetalae</taxon>
        <taxon>rosids</taxon>
        <taxon>fabids</taxon>
        <taxon>Fabales</taxon>
        <taxon>Fabaceae</taxon>
        <taxon>Papilionoideae</taxon>
        <taxon>50 kb inversion clade</taxon>
        <taxon>NPAAA clade</taxon>
        <taxon>indigoferoid/millettioid clade</taxon>
        <taxon>Phaseoleae</taxon>
        <taxon>Flemingia</taxon>
    </lineage>
</organism>
<dbReference type="InterPro" id="IPR005162">
    <property type="entry name" value="Retrotrans_gag_dom"/>
</dbReference>
<evidence type="ECO:0000313" key="4">
    <source>
        <dbReference type="Proteomes" id="UP001603857"/>
    </source>
</evidence>
<dbReference type="EMBL" id="JBGMDY010000008">
    <property type="protein sequence ID" value="KAL2326360.1"/>
    <property type="molecule type" value="Genomic_DNA"/>
</dbReference>
<reference evidence="3 4" key="1">
    <citation type="submission" date="2024-08" db="EMBL/GenBank/DDBJ databases">
        <title>Insights into the chromosomal genome structure of Flemingia macrophylla.</title>
        <authorList>
            <person name="Ding Y."/>
            <person name="Zhao Y."/>
            <person name="Bi W."/>
            <person name="Wu M."/>
            <person name="Zhao G."/>
            <person name="Gong Y."/>
            <person name="Li W."/>
            <person name="Zhang P."/>
        </authorList>
    </citation>
    <scope>NUCLEOTIDE SEQUENCE [LARGE SCALE GENOMIC DNA]</scope>
    <source>
        <strain evidence="3">DYQJB</strain>
        <tissue evidence="3">Leaf</tissue>
    </source>
</reference>
<keyword evidence="4" id="KW-1185">Reference proteome</keyword>
<name>A0ABD1LTW1_9FABA</name>
<accession>A0ABD1LTW1</accession>
<dbReference type="Proteomes" id="UP001603857">
    <property type="component" value="Unassembled WGS sequence"/>
</dbReference>
<sequence length="298" mass="33931">MTIPLTPTYFKSPFFTLPTPLKGLCDRVAIYRANNKGSSSDECDNCHTIYKGRSCDGCINDHNFVFAAVCATSLATIAKFAHNLGGGVREGVLQETTSSSGIRAWFFHQSRKISLAILSFQGTTIIWLLAQARDRNELKNALRRRHIPPYHTRELMDKLQCLRHKSIFVKEYRQKMELYMLRANIREHEDTTVALEGRVVKGGAWSDGSGKRRGTLGWRRMVGHAKVEAAWRRRCTEAEAEVPGGGRTLRRRRRRKRTKAEAEAGEGKNALRLRHAKAELPKGGSGGTQRQRWRWKRR</sequence>